<dbReference type="Gene3D" id="1.20.1280.50">
    <property type="match status" value="1"/>
</dbReference>
<evidence type="ECO:0000313" key="4">
    <source>
        <dbReference type="Proteomes" id="UP001642540"/>
    </source>
</evidence>
<proteinExistence type="predicted"/>
<comment type="caution">
    <text evidence="3">The sequence shown here is derived from an EMBL/GenBank/DDBJ whole genome shotgun (WGS) entry which is preliminary data.</text>
</comment>
<feature type="compositionally biased region" description="Basic and acidic residues" evidence="1">
    <location>
        <begin position="582"/>
        <end position="594"/>
    </location>
</feature>
<feature type="compositionally biased region" description="Acidic residues" evidence="1">
    <location>
        <begin position="604"/>
        <end position="621"/>
    </location>
</feature>
<protein>
    <recommendedName>
        <fullName evidence="2">F-box domain-containing protein</fullName>
    </recommendedName>
</protein>
<dbReference type="InterPro" id="IPR032675">
    <property type="entry name" value="LRR_dom_sf"/>
</dbReference>
<reference evidence="3 4" key="1">
    <citation type="submission" date="2024-08" db="EMBL/GenBank/DDBJ databases">
        <authorList>
            <person name="Cucini C."/>
            <person name="Frati F."/>
        </authorList>
    </citation>
    <scope>NUCLEOTIDE SEQUENCE [LARGE SCALE GENOMIC DNA]</scope>
</reference>
<dbReference type="Gene3D" id="3.80.10.10">
    <property type="entry name" value="Ribonuclease Inhibitor"/>
    <property type="match status" value="1"/>
</dbReference>
<keyword evidence="4" id="KW-1185">Reference proteome</keyword>
<dbReference type="InterPro" id="IPR001810">
    <property type="entry name" value="F-box_dom"/>
</dbReference>
<evidence type="ECO:0000259" key="2">
    <source>
        <dbReference type="Pfam" id="PF00646"/>
    </source>
</evidence>
<evidence type="ECO:0000256" key="1">
    <source>
        <dbReference type="SAM" id="MobiDB-lite"/>
    </source>
</evidence>
<dbReference type="InterPro" id="IPR036047">
    <property type="entry name" value="F-box-like_dom_sf"/>
</dbReference>
<name>A0ABP1RQK4_9HEXA</name>
<sequence length="650" mass="74268">MEKSNYNPMLNTVILKNIFEVLPLSDLASCRQVCKTWFEESLTRWRRDMWLNLHGDNNVGSNGTCTGLTLENFLLELNDGNTGIHDPPHIEMRTFKKFKLHGWIFNRENDMLKDQFWKTCGPAMTGLHIEGSEFRSRQDFELVVLQAPPNLLNLTLNKNFCQFIPEYSETVPAMNDVLSRARNVSNVRDLEVILFLNEFPLSFLEFMANYRNLKSLTLSGLSNYYSRTVLSFEGFLSAMATLSMKGGYKWAVENLDILTVHKEKTTYESGTIRLLQQLRFPLSSLTLDIGSYTEPSDFKSILEIYANTLRKLVIFREDGHARRPAVSHRDFPFEVQLNSLTELRLLGTAVTPNLNFFQYIPNLKSVFLVQDAGTSMCNIGSFLSDHDLFTTLRNRQNENIWGANSPGAYPVGNTDFTQLQNTILPKMEEFILCGKHDTVCSPEQVAALAKSMPNLKKVRLGLANDGFRIVCSAWKELELLMIQPCEVNNSGIAGTIPGLQTQLPNLNNLTRLNFLAFGCEDFRKSKDPIITYDYRGFSTFTFVIEDAVPYRAQITDEVLQEFTQNVPHCKITRFGTGDEEWPENHYERSTEDRSSSSNYSHSDSDEDQLRDENDDSDNDLEGVERYDEMESDSTSDADEPYRVQVDNREG</sequence>
<feature type="compositionally biased region" description="Acidic residues" evidence="1">
    <location>
        <begin position="629"/>
        <end position="638"/>
    </location>
</feature>
<gene>
    <name evidence="3" type="ORF">ODALV1_LOCUS25002</name>
</gene>
<dbReference type="Proteomes" id="UP001642540">
    <property type="component" value="Unassembled WGS sequence"/>
</dbReference>
<dbReference type="Pfam" id="PF00646">
    <property type="entry name" value="F-box"/>
    <property type="match status" value="1"/>
</dbReference>
<dbReference type="SUPFAM" id="SSF81383">
    <property type="entry name" value="F-box domain"/>
    <property type="match status" value="1"/>
</dbReference>
<feature type="compositionally biased region" description="Basic and acidic residues" evidence="1">
    <location>
        <begin position="639"/>
        <end position="650"/>
    </location>
</feature>
<feature type="domain" description="F-box" evidence="2">
    <location>
        <begin position="10"/>
        <end position="37"/>
    </location>
</feature>
<feature type="region of interest" description="Disordered" evidence="1">
    <location>
        <begin position="573"/>
        <end position="650"/>
    </location>
</feature>
<accession>A0ABP1RQK4</accession>
<evidence type="ECO:0000313" key="3">
    <source>
        <dbReference type="EMBL" id="CAL8133297.1"/>
    </source>
</evidence>
<organism evidence="3 4">
    <name type="scientific">Orchesella dallaii</name>
    <dbReference type="NCBI Taxonomy" id="48710"/>
    <lineage>
        <taxon>Eukaryota</taxon>
        <taxon>Metazoa</taxon>
        <taxon>Ecdysozoa</taxon>
        <taxon>Arthropoda</taxon>
        <taxon>Hexapoda</taxon>
        <taxon>Collembola</taxon>
        <taxon>Entomobryomorpha</taxon>
        <taxon>Entomobryoidea</taxon>
        <taxon>Orchesellidae</taxon>
        <taxon>Orchesellinae</taxon>
        <taxon>Orchesella</taxon>
    </lineage>
</organism>
<dbReference type="EMBL" id="CAXLJM020000099">
    <property type="protein sequence ID" value="CAL8133297.1"/>
    <property type="molecule type" value="Genomic_DNA"/>
</dbReference>